<dbReference type="EMBL" id="AEDQ01000016">
    <property type="protein sequence ID" value="EFL44450.1"/>
    <property type="molecule type" value="Genomic_DNA"/>
</dbReference>
<proteinExistence type="predicted"/>
<reference evidence="1 2" key="1">
    <citation type="submission" date="2010-08" db="EMBL/GenBank/DDBJ databases">
        <authorList>
            <person name="Durkin A.S."/>
            <person name="Madupu R."/>
            <person name="Torralba M."/>
            <person name="Gillis M."/>
            <person name="Methe B."/>
            <person name="Sutton G."/>
            <person name="Nelson K.E."/>
        </authorList>
    </citation>
    <scope>NUCLEOTIDE SEQUENCE [LARGE SCALE GENOMIC DNA]</scope>
    <source>
        <strain evidence="1 2">PB189-T1-4</strain>
    </source>
</reference>
<dbReference type="Proteomes" id="UP000004431">
    <property type="component" value="Unassembled WGS sequence"/>
</dbReference>
<sequence length="71" mass="7921">MDGVPIAHSAHPAHLVHQAHPAHSGAQWCTYNGKLRQLVVISAIVLYHIGRFGVYRKEAYGRSSNSANFYY</sequence>
<accession>A0ABN0B0V9</accession>
<comment type="caution">
    <text evidence="1">The sequence shown here is derived from an EMBL/GenBank/DDBJ whole genome shotgun (WGS) entry which is preliminary data.</text>
</comment>
<organism evidence="1 2">
    <name type="scientific">Fannyhessea vaginae PB189-T1-4</name>
    <dbReference type="NCBI Taxonomy" id="866774"/>
    <lineage>
        <taxon>Bacteria</taxon>
        <taxon>Bacillati</taxon>
        <taxon>Actinomycetota</taxon>
        <taxon>Coriobacteriia</taxon>
        <taxon>Coriobacteriales</taxon>
        <taxon>Atopobiaceae</taxon>
        <taxon>Fannyhessea</taxon>
    </lineage>
</organism>
<name>A0ABN0B0V9_9ACTN</name>
<evidence type="ECO:0000313" key="2">
    <source>
        <dbReference type="Proteomes" id="UP000004431"/>
    </source>
</evidence>
<gene>
    <name evidence="1" type="ORF">HMPREF9248_0447</name>
</gene>
<keyword evidence="2" id="KW-1185">Reference proteome</keyword>
<evidence type="ECO:0000313" key="1">
    <source>
        <dbReference type="EMBL" id="EFL44450.1"/>
    </source>
</evidence>
<protein>
    <submittedName>
        <fullName evidence="1">Uncharacterized protein</fullName>
    </submittedName>
</protein>